<gene>
    <name evidence="3" type="ORF">ElyMa_005208000</name>
</gene>
<dbReference type="InterPro" id="IPR018378">
    <property type="entry name" value="C-type_lectin_CS"/>
</dbReference>
<dbReference type="SUPFAM" id="SSF56436">
    <property type="entry name" value="C-type lectin-like"/>
    <property type="match status" value="1"/>
</dbReference>
<dbReference type="InterPro" id="IPR001304">
    <property type="entry name" value="C-type_lectin-like"/>
</dbReference>
<dbReference type="InterPro" id="IPR016187">
    <property type="entry name" value="CTDL_fold"/>
</dbReference>
<sequence>MLGLLMTSVDNLGEASSVIAIGEFVMYTSPSSSSPALRPSGKTLAQRSGEYTFMADSTTLLDSIPFRVADTQWSGITSGSSCANKVVLLCPSSRGYIYVSGSGLCTPLLWLHKGSGQASSSFPAGQLYLTTDHLCPDPFQAVEYGTERQIACVLRMNVSMTYQEATSDCVSRGGYLASVKTSEKLAMVGSLAKGDSMWVGIDDLVEEGRYIWQEDNSQLTSAVRVVVFSSGQPNNHGNKEDCIHYRGGGYIRLNDDKCWNRIDALCETSLLNPQC</sequence>
<dbReference type="PANTHER" id="PTHR22801">
    <property type="entry name" value="LITHOSTATHINE"/>
    <property type="match status" value="1"/>
</dbReference>
<dbReference type="PANTHER" id="PTHR22801:SF63">
    <property type="entry name" value="C-TYPE LECTIN DOMAIN-CONTAINING PROTEIN"/>
    <property type="match status" value="1"/>
</dbReference>
<evidence type="ECO:0000313" key="3">
    <source>
        <dbReference type="EMBL" id="GFS26257.1"/>
    </source>
</evidence>
<keyword evidence="1" id="KW-1015">Disulfide bond</keyword>
<dbReference type="CDD" id="cd00037">
    <property type="entry name" value="CLECT"/>
    <property type="match status" value="1"/>
</dbReference>
<dbReference type="SMART" id="SM00034">
    <property type="entry name" value="CLECT"/>
    <property type="match status" value="1"/>
</dbReference>
<accession>A0AAV4JXM2</accession>
<evidence type="ECO:0000259" key="2">
    <source>
        <dbReference type="PROSITE" id="PS50041"/>
    </source>
</evidence>
<reference evidence="3 4" key="1">
    <citation type="journal article" date="2021" name="Elife">
        <title>Chloroplast acquisition without the gene transfer in kleptoplastic sea slugs, Plakobranchus ocellatus.</title>
        <authorList>
            <person name="Maeda T."/>
            <person name="Takahashi S."/>
            <person name="Yoshida T."/>
            <person name="Shimamura S."/>
            <person name="Takaki Y."/>
            <person name="Nagai Y."/>
            <person name="Toyoda A."/>
            <person name="Suzuki Y."/>
            <person name="Arimoto A."/>
            <person name="Ishii H."/>
            <person name="Satoh N."/>
            <person name="Nishiyama T."/>
            <person name="Hasebe M."/>
            <person name="Maruyama T."/>
            <person name="Minagawa J."/>
            <person name="Obokata J."/>
            <person name="Shigenobu S."/>
        </authorList>
    </citation>
    <scope>NUCLEOTIDE SEQUENCE [LARGE SCALE GENOMIC DNA]</scope>
</reference>
<dbReference type="Gene3D" id="3.10.100.10">
    <property type="entry name" value="Mannose-Binding Protein A, subunit A"/>
    <property type="match status" value="1"/>
</dbReference>
<dbReference type="EMBL" id="BMAT01010401">
    <property type="protein sequence ID" value="GFS26257.1"/>
    <property type="molecule type" value="Genomic_DNA"/>
</dbReference>
<dbReference type="PROSITE" id="PS50041">
    <property type="entry name" value="C_TYPE_LECTIN_2"/>
    <property type="match status" value="1"/>
</dbReference>
<comment type="caution">
    <text evidence="3">The sequence shown here is derived from an EMBL/GenBank/DDBJ whole genome shotgun (WGS) entry which is preliminary data.</text>
</comment>
<protein>
    <submittedName>
        <fullName evidence="3">C-type lectin</fullName>
    </submittedName>
</protein>
<keyword evidence="4" id="KW-1185">Reference proteome</keyword>
<name>A0AAV4JXM2_9GAST</name>
<organism evidence="3 4">
    <name type="scientific">Elysia marginata</name>
    <dbReference type="NCBI Taxonomy" id="1093978"/>
    <lineage>
        <taxon>Eukaryota</taxon>
        <taxon>Metazoa</taxon>
        <taxon>Spiralia</taxon>
        <taxon>Lophotrochozoa</taxon>
        <taxon>Mollusca</taxon>
        <taxon>Gastropoda</taxon>
        <taxon>Heterobranchia</taxon>
        <taxon>Euthyneura</taxon>
        <taxon>Panpulmonata</taxon>
        <taxon>Sacoglossa</taxon>
        <taxon>Placobranchoidea</taxon>
        <taxon>Plakobranchidae</taxon>
        <taxon>Elysia</taxon>
    </lineage>
</organism>
<dbReference type="AlphaFoldDB" id="A0AAV4JXM2"/>
<evidence type="ECO:0000256" key="1">
    <source>
        <dbReference type="ARBA" id="ARBA00023157"/>
    </source>
</evidence>
<evidence type="ECO:0000313" key="4">
    <source>
        <dbReference type="Proteomes" id="UP000762676"/>
    </source>
</evidence>
<dbReference type="Proteomes" id="UP000762676">
    <property type="component" value="Unassembled WGS sequence"/>
</dbReference>
<dbReference type="PROSITE" id="PS00615">
    <property type="entry name" value="C_TYPE_LECTIN_1"/>
    <property type="match status" value="1"/>
</dbReference>
<dbReference type="InterPro" id="IPR016186">
    <property type="entry name" value="C-type_lectin-like/link_sf"/>
</dbReference>
<proteinExistence type="predicted"/>
<dbReference type="Pfam" id="PF00059">
    <property type="entry name" value="Lectin_C"/>
    <property type="match status" value="1"/>
</dbReference>
<dbReference type="InterPro" id="IPR050801">
    <property type="entry name" value="Ca-Dep_Lectins_ImmuneDev"/>
</dbReference>
<feature type="domain" description="C-type lectin" evidence="2">
    <location>
        <begin position="148"/>
        <end position="267"/>
    </location>
</feature>